<dbReference type="PANTHER" id="PTHR23080">
    <property type="entry name" value="THAP DOMAIN PROTEIN"/>
    <property type="match status" value="1"/>
</dbReference>
<dbReference type="InterPro" id="IPR027806">
    <property type="entry name" value="HARBI1_dom"/>
</dbReference>
<comment type="cofactor">
    <cofactor evidence="1">
        <name>a divalent metal cation</name>
        <dbReference type="ChEBI" id="CHEBI:60240"/>
    </cofactor>
</comment>
<evidence type="ECO:0000313" key="4">
    <source>
        <dbReference type="EMBL" id="CAH3120815.1"/>
    </source>
</evidence>
<sequence length="139" mass="15865">MVVDQSSQTVFCKYTLSAKVDTMILRNEVAISKPQAPKVIYSGDIDDIQIFRDCGIMKYLEPYDVVLADRGFTVRELLNPLQVELRIPSFLKGRGSLSAAEELETRQIAKARIHVERFNERLKQFRIIGRKIPLTLAPL</sequence>
<feature type="domain" description="DDE Tnp4" evidence="3">
    <location>
        <begin position="41"/>
        <end position="134"/>
    </location>
</feature>
<name>A0ABN8NSQ7_9CNID</name>
<keyword evidence="5" id="KW-1185">Reference proteome</keyword>
<organism evidence="4 5">
    <name type="scientific">Porites lobata</name>
    <dbReference type="NCBI Taxonomy" id="104759"/>
    <lineage>
        <taxon>Eukaryota</taxon>
        <taxon>Metazoa</taxon>
        <taxon>Cnidaria</taxon>
        <taxon>Anthozoa</taxon>
        <taxon>Hexacorallia</taxon>
        <taxon>Scleractinia</taxon>
        <taxon>Fungiina</taxon>
        <taxon>Poritidae</taxon>
        <taxon>Porites</taxon>
    </lineage>
</organism>
<evidence type="ECO:0000313" key="5">
    <source>
        <dbReference type="Proteomes" id="UP001159405"/>
    </source>
</evidence>
<dbReference type="PANTHER" id="PTHR23080:SF141">
    <property type="entry name" value="TRANSPOSASE HELIX-TURN-HELIX DOMAIN-CONTAINING PROTEIN"/>
    <property type="match status" value="1"/>
</dbReference>
<comment type="caution">
    <text evidence="4">The sequence shown here is derived from an EMBL/GenBank/DDBJ whole genome shotgun (WGS) entry which is preliminary data.</text>
</comment>
<evidence type="ECO:0000256" key="1">
    <source>
        <dbReference type="ARBA" id="ARBA00001968"/>
    </source>
</evidence>
<dbReference type="Proteomes" id="UP001159405">
    <property type="component" value="Unassembled WGS sequence"/>
</dbReference>
<dbReference type="Pfam" id="PF13359">
    <property type="entry name" value="DDE_Tnp_4"/>
    <property type="match status" value="1"/>
</dbReference>
<evidence type="ECO:0000259" key="3">
    <source>
        <dbReference type="Pfam" id="PF13359"/>
    </source>
</evidence>
<protein>
    <recommendedName>
        <fullName evidence="3">DDE Tnp4 domain-containing protein</fullName>
    </recommendedName>
</protein>
<gene>
    <name evidence="4" type="ORF">PLOB_00028298</name>
</gene>
<accession>A0ABN8NSQ7</accession>
<proteinExistence type="predicted"/>
<dbReference type="EMBL" id="CALNXK010000035">
    <property type="protein sequence ID" value="CAH3120815.1"/>
    <property type="molecule type" value="Genomic_DNA"/>
</dbReference>
<feature type="non-terminal residue" evidence="4">
    <location>
        <position position="139"/>
    </location>
</feature>
<reference evidence="4 5" key="1">
    <citation type="submission" date="2022-05" db="EMBL/GenBank/DDBJ databases">
        <authorList>
            <consortium name="Genoscope - CEA"/>
            <person name="William W."/>
        </authorList>
    </citation>
    <scope>NUCLEOTIDE SEQUENCE [LARGE SCALE GENOMIC DNA]</scope>
</reference>
<keyword evidence="2" id="KW-0479">Metal-binding</keyword>
<evidence type="ECO:0000256" key="2">
    <source>
        <dbReference type="ARBA" id="ARBA00022723"/>
    </source>
</evidence>